<keyword evidence="3" id="KW-1185">Reference proteome</keyword>
<gene>
    <name evidence="2" type="ORF">MTR67_026000</name>
</gene>
<organism evidence="2 3">
    <name type="scientific">Solanum verrucosum</name>
    <dbReference type="NCBI Taxonomy" id="315347"/>
    <lineage>
        <taxon>Eukaryota</taxon>
        <taxon>Viridiplantae</taxon>
        <taxon>Streptophyta</taxon>
        <taxon>Embryophyta</taxon>
        <taxon>Tracheophyta</taxon>
        <taxon>Spermatophyta</taxon>
        <taxon>Magnoliopsida</taxon>
        <taxon>eudicotyledons</taxon>
        <taxon>Gunneridae</taxon>
        <taxon>Pentapetalae</taxon>
        <taxon>asterids</taxon>
        <taxon>lamiids</taxon>
        <taxon>Solanales</taxon>
        <taxon>Solanaceae</taxon>
        <taxon>Solanoideae</taxon>
        <taxon>Solaneae</taxon>
        <taxon>Solanum</taxon>
    </lineage>
</organism>
<dbReference type="PANTHER" id="PTHR46890">
    <property type="entry name" value="NON-LTR RETROLELEMENT REVERSE TRANSCRIPTASE-LIKE PROTEIN-RELATED"/>
    <property type="match status" value="1"/>
</dbReference>
<dbReference type="PANTHER" id="PTHR46890:SF50">
    <property type="entry name" value="RNA-DIRECTED DNA POLYMERASE, EUKARYOTA, REVERSE TRANSCRIPTASE ZINC-BINDING DOMAIN PROTEIN-RELATED"/>
    <property type="match status" value="1"/>
</dbReference>
<dbReference type="InterPro" id="IPR052343">
    <property type="entry name" value="Retrotransposon-Effector_Assoc"/>
</dbReference>
<dbReference type="CDD" id="cd01650">
    <property type="entry name" value="RT_nLTR_like"/>
    <property type="match status" value="1"/>
</dbReference>
<proteinExistence type="predicted"/>
<accession>A0AAF0R1F9</accession>
<dbReference type="InterPro" id="IPR043502">
    <property type="entry name" value="DNA/RNA_pol_sf"/>
</dbReference>
<dbReference type="InterPro" id="IPR000477">
    <property type="entry name" value="RT_dom"/>
</dbReference>
<dbReference type="AlphaFoldDB" id="A0AAF0R1F9"/>
<dbReference type="EMBL" id="CP133617">
    <property type="protein sequence ID" value="WMV32615.1"/>
    <property type="molecule type" value="Genomic_DNA"/>
</dbReference>
<evidence type="ECO:0000313" key="3">
    <source>
        <dbReference type="Proteomes" id="UP001234989"/>
    </source>
</evidence>
<evidence type="ECO:0000313" key="2">
    <source>
        <dbReference type="EMBL" id="WMV32615.1"/>
    </source>
</evidence>
<dbReference type="Proteomes" id="UP001234989">
    <property type="component" value="Chromosome 6"/>
</dbReference>
<sequence>MWRHSFEYVNCPRISQEEQDWLERPFTEEEVLNIIKQCDGDKAPGPDGYTMSFFKVCWATLKDDLMQTIQNFHQNEMIEKSFNATFIALIPKKYGAEELKDFRPISLIGGIYKIIAKLLTERMKTVMGELVDEHQMAFLKGRQIMDAALLDNELVDSKVKQKLVGVLCKLDIEKAYDHVNWSFLLKILRDMGFGNKWTNWIKTCISTAKFSLIINGSLEGFFQSQRGLRQDDSLVFCEAEVMQIRHLRAILTIFEGISGLHVNWHKSCLYPVNQVTNMQILAENLGCQMDS</sequence>
<name>A0AAF0R1F9_SOLVR</name>
<evidence type="ECO:0000259" key="1">
    <source>
        <dbReference type="Pfam" id="PF00078"/>
    </source>
</evidence>
<dbReference type="Pfam" id="PF00078">
    <property type="entry name" value="RVT_1"/>
    <property type="match status" value="1"/>
</dbReference>
<dbReference type="SUPFAM" id="SSF56672">
    <property type="entry name" value="DNA/RNA polymerases"/>
    <property type="match status" value="1"/>
</dbReference>
<feature type="domain" description="Reverse transcriptase" evidence="1">
    <location>
        <begin position="90"/>
        <end position="230"/>
    </location>
</feature>
<protein>
    <recommendedName>
        <fullName evidence="1">Reverse transcriptase domain-containing protein</fullName>
    </recommendedName>
</protein>
<reference evidence="2" key="1">
    <citation type="submission" date="2023-08" db="EMBL/GenBank/DDBJ databases">
        <title>A de novo genome assembly of Solanum verrucosum Schlechtendal, a Mexican diploid species geographically isolated from the other diploid A-genome species in potato relatives.</title>
        <authorList>
            <person name="Hosaka K."/>
        </authorList>
    </citation>
    <scope>NUCLEOTIDE SEQUENCE</scope>
    <source>
        <tissue evidence="2">Young leaves</tissue>
    </source>
</reference>